<evidence type="ECO:0000256" key="1">
    <source>
        <dbReference type="SAM" id="Phobius"/>
    </source>
</evidence>
<dbReference type="RefSeq" id="WP_166395667.1">
    <property type="nucleotide sequence ID" value="NZ_CP045121.1"/>
</dbReference>
<dbReference type="Proteomes" id="UP000502706">
    <property type="component" value="Chromosome"/>
</dbReference>
<evidence type="ECO:0008006" key="4">
    <source>
        <dbReference type="Google" id="ProtNLM"/>
    </source>
</evidence>
<accession>A0A6G8PU73</accession>
<dbReference type="Pfam" id="PF05437">
    <property type="entry name" value="AzlD"/>
    <property type="match status" value="1"/>
</dbReference>
<protein>
    <recommendedName>
        <fullName evidence="4">Branched-chain amino acid transport</fullName>
    </recommendedName>
</protein>
<feature type="transmembrane region" description="Helical" evidence="1">
    <location>
        <begin position="41"/>
        <end position="63"/>
    </location>
</feature>
<keyword evidence="1" id="KW-0472">Membrane</keyword>
<sequence length="113" mass="11651">MSPGLLLLLFLVVGAGNYLMRFLPLLIALRRRERPGQETATTGGLLPLVGPAVVVALLITSLLPGDFAPGYGAELARGAVALVPTVLVALRFGNLGLTVLTGVFAYALVALVA</sequence>
<keyword evidence="3" id="KW-1185">Reference proteome</keyword>
<gene>
    <name evidence="2" type="ORF">GBA65_05055</name>
</gene>
<evidence type="ECO:0000313" key="3">
    <source>
        <dbReference type="Proteomes" id="UP000502706"/>
    </source>
</evidence>
<dbReference type="InterPro" id="IPR008407">
    <property type="entry name" value="Brnchd-chn_aa_trnsp_AzlD"/>
</dbReference>
<organism evidence="2 3">
    <name type="scientific">Rubrobacter marinus</name>
    <dbReference type="NCBI Taxonomy" id="2653852"/>
    <lineage>
        <taxon>Bacteria</taxon>
        <taxon>Bacillati</taxon>
        <taxon>Actinomycetota</taxon>
        <taxon>Rubrobacteria</taxon>
        <taxon>Rubrobacterales</taxon>
        <taxon>Rubrobacteraceae</taxon>
        <taxon>Rubrobacter</taxon>
    </lineage>
</organism>
<feature type="transmembrane region" description="Helical" evidence="1">
    <location>
        <begin position="92"/>
        <end position="112"/>
    </location>
</feature>
<dbReference type="EMBL" id="CP045121">
    <property type="protein sequence ID" value="QIN77990.1"/>
    <property type="molecule type" value="Genomic_DNA"/>
</dbReference>
<evidence type="ECO:0000313" key="2">
    <source>
        <dbReference type="EMBL" id="QIN77990.1"/>
    </source>
</evidence>
<dbReference type="KEGG" id="rmar:GBA65_05055"/>
<keyword evidence="1" id="KW-1133">Transmembrane helix</keyword>
<keyword evidence="1" id="KW-0812">Transmembrane</keyword>
<feature type="transmembrane region" description="Helical" evidence="1">
    <location>
        <begin position="6"/>
        <end position="29"/>
    </location>
</feature>
<reference evidence="2 3" key="1">
    <citation type="submission" date="2019-10" db="EMBL/GenBank/DDBJ databases">
        <title>Rubrobacter sp nov SCSIO 52915 isolated from a deep-sea sediment in the South China Sea.</title>
        <authorList>
            <person name="Chen R.W."/>
        </authorList>
    </citation>
    <scope>NUCLEOTIDE SEQUENCE [LARGE SCALE GENOMIC DNA]</scope>
    <source>
        <strain evidence="2 3">SCSIO 52915</strain>
    </source>
</reference>
<dbReference type="AlphaFoldDB" id="A0A6G8PU73"/>
<name>A0A6G8PU73_9ACTN</name>
<proteinExistence type="predicted"/>